<name>A0ABS8RJV5_DATST</name>
<accession>A0ABS8RJV5</accession>
<dbReference type="EMBL" id="JACEIK010000028">
    <property type="protein sequence ID" value="MCD7447096.1"/>
    <property type="molecule type" value="Genomic_DNA"/>
</dbReference>
<protein>
    <submittedName>
        <fullName evidence="1">Uncharacterized protein</fullName>
    </submittedName>
</protein>
<gene>
    <name evidence="1" type="ORF">HAX54_023125</name>
</gene>
<evidence type="ECO:0000313" key="1">
    <source>
        <dbReference type="EMBL" id="MCD7447096.1"/>
    </source>
</evidence>
<keyword evidence="2" id="KW-1185">Reference proteome</keyword>
<evidence type="ECO:0000313" key="2">
    <source>
        <dbReference type="Proteomes" id="UP000823775"/>
    </source>
</evidence>
<sequence length="130" mass="14836">MESNLIEHLPSPIIYLILLVLIRNLRDSSDLYGRKESIQFTPREKESTLTFDQYDRVSMRLRTPEVVVVKDDDEEDGWSKALLGEATFLFQELAGAARIDVFFGSSRRGNAHLRSSNMGCSDPYLFLSCD</sequence>
<organism evidence="1 2">
    <name type="scientific">Datura stramonium</name>
    <name type="common">Jimsonweed</name>
    <name type="synonym">Common thornapple</name>
    <dbReference type="NCBI Taxonomy" id="4076"/>
    <lineage>
        <taxon>Eukaryota</taxon>
        <taxon>Viridiplantae</taxon>
        <taxon>Streptophyta</taxon>
        <taxon>Embryophyta</taxon>
        <taxon>Tracheophyta</taxon>
        <taxon>Spermatophyta</taxon>
        <taxon>Magnoliopsida</taxon>
        <taxon>eudicotyledons</taxon>
        <taxon>Gunneridae</taxon>
        <taxon>Pentapetalae</taxon>
        <taxon>asterids</taxon>
        <taxon>lamiids</taxon>
        <taxon>Solanales</taxon>
        <taxon>Solanaceae</taxon>
        <taxon>Solanoideae</taxon>
        <taxon>Datureae</taxon>
        <taxon>Datura</taxon>
    </lineage>
</organism>
<proteinExistence type="predicted"/>
<dbReference type="Proteomes" id="UP000823775">
    <property type="component" value="Unassembled WGS sequence"/>
</dbReference>
<reference evidence="1 2" key="1">
    <citation type="journal article" date="2021" name="BMC Genomics">
        <title>Datura genome reveals duplications of psychoactive alkaloid biosynthetic genes and high mutation rate following tissue culture.</title>
        <authorList>
            <person name="Rajewski A."/>
            <person name="Carter-House D."/>
            <person name="Stajich J."/>
            <person name="Litt A."/>
        </authorList>
    </citation>
    <scope>NUCLEOTIDE SEQUENCE [LARGE SCALE GENOMIC DNA]</scope>
    <source>
        <strain evidence="1">AR-01</strain>
    </source>
</reference>
<comment type="caution">
    <text evidence="1">The sequence shown here is derived from an EMBL/GenBank/DDBJ whole genome shotgun (WGS) entry which is preliminary data.</text>
</comment>